<proteinExistence type="predicted"/>
<name>A0AA40SX78_9NOST</name>
<organism evidence="1 2">
    <name type="scientific">Komarekiella delphini-convector SJRDD-AB1</name>
    <dbReference type="NCBI Taxonomy" id="2593771"/>
    <lineage>
        <taxon>Bacteria</taxon>
        <taxon>Bacillati</taxon>
        <taxon>Cyanobacteriota</taxon>
        <taxon>Cyanophyceae</taxon>
        <taxon>Nostocales</taxon>
        <taxon>Nostocaceae</taxon>
        <taxon>Komarekiella</taxon>
        <taxon>Komarekiella delphini-convector</taxon>
    </lineage>
</organism>
<sequence length="78" mass="9159">MSILFGESLTFTHWLTRTATIFFPLGRSIFWNDARRYSFKLCAAMLLSKQLLWHFLVVVGLKRLFSAQYPLTETDAKR</sequence>
<gene>
    <name evidence="1" type="ORF">FNW02_14220</name>
</gene>
<comment type="caution">
    <text evidence="1">The sequence shown here is derived from an EMBL/GenBank/DDBJ whole genome shotgun (WGS) entry which is preliminary data.</text>
</comment>
<dbReference type="EMBL" id="VJXY01000013">
    <property type="protein sequence ID" value="MBD6616953.1"/>
    <property type="molecule type" value="Genomic_DNA"/>
</dbReference>
<reference evidence="1" key="1">
    <citation type="submission" date="2019-07" db="EMBL/GenBank/DDBJ databases">
        <title>Toxilogical consequences of a new and cryptic species of cyanobacteria (Komarekiella delphini-convector) recovered from the epidermis of a bottlenose dolphin and 1500 ft. in the air.</title>
        <authorList>
            <person name="Brown A.O."/>
            <person name="Dvorak P."/>
            <person name="Villanueva C.D."/>
            <person name="Foss A.J."/>
            <person name="Garvey A.D."/>
            <person name="Gibson Q.A."/>
            <person name="Johansen J.R."/>
            <person name="Casamatta D.A."/>
        </authorList>
    </citation>
    <scope>NUCLEOTIDE SEQUENCE</scope>
    <source>
        <strain evidence="1">SJRDD-AB1</strain>
    </source>
</reference>
<accession>A0AA40SX78</accession>
<keyword evidence="2" id="KW-1185">Reference proteome</keyword>
<evidence type="ECO:0000313" key="1">
    <source>
        <dbReference type="EMBL" id="MBD6616953.1"/>
    </source>
</evidence>
<dbReference type="AlphaFoldDB" id="A0AA40SX78"/>
<evidence type="ECO:0000313" key="2">
    <source>
        <dbReference type="Proteomes" id="UP001165986"/>
    </source>
</evidence>
<protein>
    <submittedName>
        <fullName evidence="1">Uncharacterized protein</fullName>
    </submittedName>
</protein>
<dbReference type="Proteomes" id="UP001165986">
    <property type="component" value="Unassembled WGS sequence"/>
</dbReference>